<keyword evidence="2" id="KW-1185">Reference proteome</keyword>
<evidence type="ECO:0000313" key="2">
    <source>
        <dbReference type="Proteomes" id="UP000821845"/>
    </source>
</evidence>
<evidence type="ECO:0000313" key="1">
    <source>
        <dbReference type="EMBL" id="KAH6931819.1"/>
    </source>
</evidence>
<dbReference type="EMBL" id="CM023484">
    <property type="protein sequence ID" value="KAH6931819.1"/>
    <property type="molecule type" value="Genomic_DNA"/>
</dbReference>
<comment type="caution">
    <text evidence="1">The sequence shown here is derived from an EMBL/GenBank/DDBJ whole genome shotgun (WGS) entry which is preliminary data.</text>
</comment>
<reference evidence="1" key="1">
    <citation type="submission" date="2020-05" db="EMBL/GenBank/DDBJ databases">
        <title>Large-scale comparative analyses of tick genomes elucidate their genetic diversity and vector capacities.</title>
        <authorList>
            <person name="Jia N."/>
            <person name="Wang J."/>
            <person name="Shi W."/>
            <person name="Du L."/>
            <person name="Sun Y."/>
            <person name="Zhan W."/>
            <person name="Jiang J."/>
            <person name="Wang Q."/>
            <person name="Zhang B."/>
            <person name="Ji P."/>
            <person name="Sakyi L.B."/>
            <person name="Cui X."/>
            <person name="Yuan T."/>
            <person name="Jiang B."/>
            <person name="Yang W."/>
            <person name="Lam T.T.-Y."/>
            <person name="Chang Q."/>
            <person name="Ding S."/>
            <person name="Wang X."/>
            <person name="Zhu J."/>
            <person name="Ruan X."/>
            <person name="Zhao L."/>
            <person name="Wei J."/>
            <person name="Que T."/>
            <person name="Du C."/>
            <person name="Cheng J."/>
            <person name="Dai P."/>
            <person name="Han X."/>
            <person name="Huang E."/>
            <person name="Gao Y."/>
            <person name="Liu J."/>
            <person name="Shao H."/>
            <person name="Ye R."/>
            <person name="Li L."/>
            <person name="Wei W."/>
            <person name="Wang X."/>
            <person name="Wang C."/>
            <person name="Yang T."/>
            <person name="Huo Q."/>
            <person name="Li W."/>
            <person name="Guo W."/>
            <person name="Chen H."/>
            <person name="Zhou L."/>
            <person name="Ni X."/>
            <person name="Tian J."/>
            <person name="Zhou Y."/>
            <person name="Sheng Y."/>
            <person name="Liu T."/>
            <person name="Pan Y."/>
            <person name="Xia L."/>
            <person name="Li J."/>
            <person name="Zhao F."/>
            <person name="Cao W."/>
        </authorList>
    </citation>
    <scope>NUCLEOTIDE SEQUENCE</scope>
    <source>
        <strain evidence="1">Hyas-2018</strain>
    </source>
</reference>
<name>A0ACB7SDG0_HYAAI</name>
<protein>
    <submittedName>
        <fullName evidence="1">Uncharacterized protein</fullName>
    </submittedName>
</protein>
<gene>
    <name evidence="1" type="ORF">HPB50_000884</name>
</gene>
<organism evidence="1 2">
    <name type="scientific">Hyalomma asiaticum</name>
    <name type="common">Tick</name>
    <dbReference type="NCBI Taxonomy" id="266040"/>
    <lineage>
        <taxon>Eukaryota</taxon>
        <taxon>Metazoa</taxon>
        <taxon>Ecdysozoa</taxon>
        <taxon>Arthropoda</taxon>
        <taxon>Chelicerata</taxon>
        <taxon>Arachnida</taxon>
        <taxon>Acari</taxon>
        <taxon>Parasitiformes</taxon>
        <taxon>Ixodida</taxon>
        <taxon>Ixodoidea</taxon>
        <taxon>Ixodidae</taxon>
        <taxon>Hyalomminae</taxon>
        <taxon>Hyalomma</taxon>
    </lineage>
</organism>
<proteinExistence type="predicted"/>
<sequence length="379" mass="41289">MVTTCSRRGPSLEEGDLLPMYGGGGRASSSGSSSSAGTPSPMLAAPQPLKAANGAATANTAPHGHPTQPRKYQCKMCPQATRAVVTVGLAKERGLSIRGAAARWQLQLGALVDGLPPPVLQMFDAKAELQLHAQSHLREAKPYRCAQCSKAFANASYLSQHARIHSGVKPYRCDLCDRKFTQLSHLQQHVRTHTGDKPYLCRHPGCDKAFSQLSNLQSHSRCHQADKPFKCHSCYKCFAHEDALLEHIPRHRDSKHLKTHICPRCGKSYTQETYLLRHMQRHAQPAQQTAQPPSALAPPPHPSAPPTTLTWPEGESRLPHPPLQQQQQPQGANAALAYCSAPAVSSSAQTQYEPKNAASQLISLHQIRNFASMPPASHV</sequence>
<dbReference type="Proteomes" id="UP000821845">
    <property type="component" value="Chromosome 4"/>
</dbReference>
<accession>A0ACB7SDG0</accession>